<organism evidence="1 2">
    <name type="scientific">Candidatus Nealsonbacteria bacterium CG23_combo_of_CG06-09_8_20_14_all_39_25</name>
    <dbReference type="NCBI Taxonomy" id="1974723"/>
    <lineage>
        <taxon>Bacteria</taxon>
        <taxon>Candidatus Nealsoniibacteriota</taxon>
    </lineage>
</organism>
<dbReference type="SUPFAM" id="SSF56784">
    <property type="entry name" value="HAD-like"/>
    <property type="match status" value="1"/>
</dbReference>
<evidence type="ECO:0008006" key="3">
    <source>
        <dbReference type="Google" id="ProtNLM"/>
    </source>
</evidence>
<dbReference type="GO" id="GO:0005829">
    <property type="term" value="C:cytosol"/>
    <property type="evidence" value="ECO:0007669"/>
    <property type="project" value="TreeGrafter"/>
</dbReference>
<reference evidence="1 2" key="1">
    <citation type="submission" date="2017-09" db="EMBL/GenBank/DDBJ databases">
        <title>Depth-based differentiation of microbial function through sediment-hosted aquifers and enrichment of novel symbionts in the deep terrestrial subsurface.</title>
        <authorList>
            <person name="Probst A.J."/>
            <person name="Ladd B."/>
            <person name="Jarett J.K."/>
            <person name="Geller-Mcgrath D.E."/>
            <person name="Sieber C.M."/>
            <person name="Emerson J.B."/>
            <person name="Anantharaman K."/>
            <person name="Thomas B.C."/>
            <person name="Malmstrom R."/>
            <person name="Stieglmeier M."/>
            <person name="Klingl A."/>
            <person name="Woyke T."/>
            <person name="Ryan C.M."/>
            <person name="Banfield J.F."/>
        </authorList>
    </citation>
    <scope>NUCLEOTIDE SEQUENCE [LARGE SCALE GENOMIC DNA]</scope>
    <source>
        <strain evidence="1">CG23_combo_of_CG06-09_8_20_14_all_39_25</strain>
    </source>
</reference>
<dbReference type="Pfam" id="PF08282">
    <property type="entry name" value="Hydrolase_3"/>
    <property type="match status" value="1"/>
</dbReference>
<dbReference type="Proteomes" id="UP000229054">
    <property type="component" value="Unassembled WGS sequence"/>
</dbReference>
<gene>
    <name evidence="1" type="ORF">COX38_02645</name>
</gene>
<proteinExistence type="predicted"/>
<dbReference type="GO" id="GO:0000287">
    <property type="term" value="F:magnesium ion binding"/>
    <property type="evidence" value="ECO:0007669"/>
    <property type="project" value="TreeGrafter"/>
</dbReference>
<protein>
    <recommendedName>
        <fullName evidence="3">Haloacid dehalogenase</fullName>
    </recommendedName>
</protein>
<name>A0A2G9YS55_9BACT</name>
<dbReference type="Gene3D" id="3.40.50.1000">
    <property type="entry name" value="HAD superfamily/HAD-like"/>
    <property type="match status" value="1"/>
</dbReference>
<evidence type="ECO:0000313" key="1">
    <source>
        <dbReference type="EMBL" id="PIP22075.1"/>
    </source>
</evidence>
<evidence type="ECO:0000313" key="2">
    <source>
        <dbReference type="Proteomes" id="UP000229054"/>
    </source>
</evidence>
<comment type="caution">
    <text evidence="1">The sequence shown here is derived from an EMBL/GenBank/DDBJ whole genome shotgun (WGS) entry which is preliminary data.</text>
</comment>
<sequence>MAEIAVAIIDLNGCLIPDKGVKATDYFQGLEELSGLIEAANSGDHPKISFCTGRERAFVRGFSQVVGYPDFYSIIESGYGLFNPATERFVVNPNLTEEMIRKFKLACDEVVPLLLKKYPALSRYVGNEIAEALDLIDGGQITTDDCYKTARILLAKPIAKRLIHLTNTPQALDITPAVVNKETGMELFYKETGINPKKTVGIGDSKGDLPMFKKVHFVGCPSGATEECKEAVKARKGYVSDFDHVQGCLDVIRHFMKA</sequence>
<dbReference type="InterPro" id="IPR036412">
    <property type="entry name" value="HAD-like_sf"/>
</dbReference>
<dbReference type="PANTHER" id="PTHR10000:SF8">
    <property type="entry name" value="HAD SUPERFAMILY HYDROLASE-LIKE, TYPE 3"/>
    <property type="match status" value="1"/>
</dbReference>
<dbReference type="AlphaFoldDB" id="A0A2G9YS55"/>
<dbReference type="GO" id="GO:0016791">
    <property type="term" value="F:phosphatase activity"/>
    <property type="evidence" value="ECO:0007669"/>
    <property type="project" value="TreeGrafter"/>
</dbReference>
<dbReference type="InterPro" id="IPR023214">
    <property type="entry name" value="HAD_sf"/>
</dbReference>
<dbReference type="EMBL" id="PCRN01000091">
    <property type="protein sequence ID" value="PIP22075.1"/>
    <property type="molecule type" value="Genomic_DNA"/>
</dbReference>
<dbReference type="PANTHER" id="PTHR10000">
    <property type="entry name" value="PHOSPHOSERINE PHOSPHATASE"/>
    <property type="match status" value="1"/>
</dbReference>
<dbReference type="Gene3D" id="3.90.1070.10">
    <property type="match status" value="1"/>
</dbReference>
<accession>A0A2G9YS55</accession>